<name>A0ABR4YII0_9BACT</name>
<dbReference type="Gene3D" id="3.10.20.310">
    <property type="entry name" value="membrane protein fhac"/>
    <property type="match status" value="1"/>
</dbReference>
<reference evidence="1 2" key="1">
    <citation type="submission" date="2014-09" db="EMBL/GenBank/DDBJ databases">
        <title>Alistipes sp. 627, sp. nov., a novel member of the family Rikenellaceae isolated from human faeces.</title>
        <authorList>
            <person name="Shkoporov A.N."/>
            <person name="Chaplin A.V."/>
            <person name="Motuzova O.V."/>
            <person name="Kafarskaia L.I."/>
            <person name="Khokhlova E.V."/>
            <person name="Efimov B.A."/>
        </authorList>
    </citation>
    <scope>NUCLEOTIDE SEQUENCE [LARGE SCALE GENOMIC DNA]</scope>
    <source>
        <strain evidence="1 2">627</strain>
    </source>
</reference>
<proteinExistence type="predicted"/>
<evidence type="ECO:0000313" key="2">
    <source>
        <dbReference type="Proteomes" id="UP000030889"/>
    </source>
</evidence>
<accession>A0ABR4YII0</accession>
<protein>
    <recommendedName>
        <fullName evidence="3">Bacterial surface antigen (D15) domain-containing protein</fullName>
    </recommendedName>
</protein>
<sequence>MRFRGYIVGLVWFAVSFVLPVPTSGRPVAIIPESAAVKDSTALSDRARIRAGWRRLDALTPDSVLVATGICDTALTVCDFSLAARHPDSLAIGVWVVPGRDSLSQEERTQRFYDTLRVRSERNGFWKFVHGLIIVPPGNGSQLKPEVVDETAVYGIYDGKRIDSIEFVRKPVFDPARSYLEKGANAVHVTTGTHAIKRDLLFKEGDAFDAGAVVRYKQLLRSRQYIADASIEVVPVPDDPDAVIVRVITRDSWSISADGSIRGLTGQVKGELYDANFLGTGDKLSYQLSLDWRKKKYEGSMFQYYIPNLFGTFYEATLKGGRSFTERYYGATLNKKFIQPADYEIGAVFENVRNALYVRYEAPRDTVAASYMLHYNNVDLWGGKSWYLPEVESSVYGMARFNNIRYLDPPRIYEQEDPPQNPVELPVGEGMNPYFYDRTLVLGTLGFYSERFLTTSLIYGYGYDEYVATGYRAEATFGYTHSDYQSGWYGGIALRSGGFTPVGYFMGDLSVGTFYDFRSRRPFQSALNVRFNYFTNMLGRRKFKVRQFISLNYLNGWNRSDGFYEAVWFTPASGPRAMHNSPLGRDRLVLSAETVIFTPWQPLGFRIALYGFGDVGFLGYNKHVFRNDCFATVGLGIRLKNEMLVFGTIQLSLFVNFGKHGLMSNEWIQLTSEQRMQTMRYIPTKPQVAPFQ</sequence>
<gene>
    <name evidence="1" type="ORF">LG35_05790</name>
</gene>
<evidence type="ECO:0008006" key="3">
    <source>
        <dbReference type="Google" id="ProtNLM"/>
    </source>
</evidence>
<dbReference type="EMBL" id="JRGF01000006">
    <property type="protein sequence ID" value="KHE42066.1"/>
    <property type="molecule type" value="Genomic_DNA"/>
</dbReference>
<evidence type="ECO:0000313" key="1">
    <source>
        <dbReference type="EMBL" id="KHE42066.1"/>
    </source>
</evidence>
<dbReference type="Proteomes" id="UP000030889">
    <property type="component" value="Unassembled WGS sequence"/>
</dbReference>
<keyword evidence="2" id="KW-1185">Reference proteome</keyword>
<organism evidence="1 2">
    <name type="scientific">Alistipes inops</name>
    <dbReference type="NCBI Taxonomy" id="1501391"/>
    <lineage>
        <taxon>Bacteria</taxon>
        <taxon>Pseudomonadati</taxon>
        <taxon>Bacteroidota</taxon>
        <taxon>Bacteroidia</taxon>
        <taxon>Bacteroidales</taxon>
        <taxon>Rikenellaceae</taxon>
        <taxon>Alistipes</taxon>
    </lineage>
</organism>
<comment type="caution">
    <text evidence="1">The sequence shown here is derived from an EMBL/GenBank/DDBJ whole genome shotgun (WGS) entry which is preliminary data.</text>
</comment>